<dbReference type="Proteomes" id="UP001352852">
    <property type="component" value="Unassembled WGS sequence"/>
</dbReference>
<dbReference type="CDD" id="cd07302">
    <property type="entry name" value="CHD"/>
    <property type="match status" value="1"/>
</dbReference>
<dbReference type="PROSITE" id="PS00452">
    <property type="entry name" value="GUANYLATE_CYCLASE_1"/>
    <property type="match status" value="1"/>
</dbReference>
<dbReference type="SMART" id="SM00044">
    <property type="entry name" value="CYCc"/>
    <property type="match status" value="1"/>
</dbReference>
<dbReference type="EMBL" id="JAHUTJ010010788">
    <property type="protein sequence ID" value="MED6268588.1"/>
    <property type="molecule type" value="Genomic_DNA"/>
</dbReference>
<keyword evidence="3" id="KW-0547">Nucleotide-binding</keyword>
<keyword evidence="10" id="KW-1185">Reference proteome</keyword>
<evidence type="ECO:0000256" key="1">
    <source>
        <dbReference type="ARBA" id="ARBA00004370"/>
    </source>
</evidence>
<sequence length="184" mass="20125">VETIGDAYMVASGLPISNGNKHALEISMMALHFLSAIQVFRIPHKPDEILAIRIGIHSGPVVAGVVGTTMPRYCLFGDTVNTASRMESNSLPLRIHISQSTADILFQDGSFEMKERGDIEMKGKGVQKTYWLLSKTGFNPTFNSQSLLQGDSLKVQMEKQGVTRSAVPKSQIIHPKSSMTTVHV</sequence>
<accession>A0ABU7D4E6</accession>
<evidence type="ECO:0000256" key="5">
    <source>
        <dbReference type="ARBA" id="ARBA00023136"/>
    </source>
</evidence>
<organism evidence="9 10">
    <name type="scientific">Characodon lateralis</name>
    <dbReference type="NCBI Taxonomy" id="208331"/>
    <lineage>
        <taxon>Eukaryota</taxon>
        <taxon>Metazoa</taxon>
        <taxon>Chordata</taxon>
        <taxon>Craniata</taxon>
        <taxon>Vertebrata</taxon>
        <taxon>Euteleostomi</taxon>
        <taxon>Actinopterygii</taxon>
        <taxon>Neopterygii</taxon>
        <taxon>Teleostei</taxon>
        <taxon>Neoteleostei</taxon>
        <taxon>Acanthomorphata</taxon>
        <taxon>Ovalentaria</taxon>
        <taxon>Atherinomorphae</taxon>
        <taxon>Cyprinodontiformes</taxon>
        <taxon>Goodeidae</taxon>
        <taxon>Characodon</taxon>
    </lineage>
</organism>
<evidence type="ECO:0000256" key="6">
    <source>
        <dbReference type="ARBA" id="ARBA00023239"/>
    </source>
</evidence>
<reference evidence="9 10" key="1">
    <citation type="submission" date="2021-06" db="EMBL/GenBank/DDBJ databases">
        <authorList>
            <person name="Palmer J.M."/>
        </authorList>
    </citation>
    <scope>NUCLEOTIDE SEQUENCE [LARGE SCALE GENOMIC DNA]</scope>
    <source>
        <strain evidence="9 10">CL_MEX2019</strain>
        <tissue evidence="9">Muscle</tissue>
    </source>
</reference>
<dbReference type="InterPro" id="IPR029787">
    <property type="entry name" value="Nucleotide_cyclase"/>
</dbReference>
<comment type="caution">
    <text evidence="9">The sequence shown here is derived from an EMBL/GenBank/DDBJ whole genome shotgun (WGS) entry which is preliminary data.</text>
</comment>
<feature type="domain" description="Guanylate cyclase" evidence="8">
    <location>
        <begin position="1"/>
        <end position="87"/>
    </location>
</feature>
<keyword evidence="2" id="KW-0812">Transmembrane</keyword>
<evidence type="ECO:0000256" key="4">
    <source>
        <dbReference type="ARBA" id="ARBA00022989"/>
    </source>
</evidence>
<evidence type="ECO:0000256" key="7">
    <source>
        <dbReference type="RuleBase" id="RU000405"/>
    </source>
</evidence>
<keyword evidence="4" id="KW-1133">Transmembrane helix</keyword>
<keyword evidence="6 7" id="KW-0456">Lyase</keyword>
<evidence type="ECO:0000313" key="10">
    <source>
        <dbReference type="Proteomes" id="UP001352852"/>
    </source>
</evidence>
<dbReference type="PANTHER" id="PTHR11920:SF500">
    <property type="entry name" value="GUANYLATE CYCLASE 2G"/>
    <property type="match status" value="1"/>
</dbReference>
<keyword evidence="5" id="KW-0472">Membrane</keyword>
<evidence type="ECO:0000256" key="3">
    <source>
        <dbReference type="ARBA" id="ARBA00022741"/>
    </source>
</evidence>
<dbReference type="SUPFAM" id="SSF55073">
    <property type="entry name" value="Nucleotide cyclase"/>
    <property type="match status" value="1"/>
</dbReference>
<dbReference type="Gene3D" id="3.30.70.1230">
    <property type="entry name" value="Nucleotide cyclase"/>
    <property type="match status" value="1"/>
</dbReference>
<gene>
    <name evidence="9" type="primary">GUCY2G</name>
    <name evidence="9" type="ORF">CHARACLAT_023967</name>
</gene>
<evidence type="ECO:0000256" key="2">
    <source>
        <dbReference type="ARBA" id="ARBA00022692"/>
    </source>
</evidence>
<dbReference type="Pfam" id="PF00211">
    <property type="entry name" value="Guanylate_cyc"/>
    <property type="match status" value="1"/>
</dbReference>
<dbReference type="PROSITE" id="PS50125">
    <property type="entry name" value="GUANYLATE_CYCLASE_2"/>
    <property type="match status" value="1"/>
</dbReference>
<dbReference type="InterPro" id="IPR001054">
    <property type="entry name" value="A/G_cyclase"/>
</dbReference>
<dbReference type="InterPro" id="IPR050401">
    <property type="entry name" value="Cyclic_nucleotide_synthase"/>
</dbReference>
<evidence type="ECO:0000259" key="8">
    <source>
        <dbReference type="PROSITE" id="PS50125"/>
    </source>
</evidence>
<dbReference type="InterPro" id="IPR018297">
    <property type="entry name" value="A/G_cyclase_CS"/>
</dbReference>
<comment type="subcellular location">
    <subcellularLocation>
        <location evidence="1">Membrane</location>
    </subcellularLocation>
</comment>
<comment type="similarity">
    <text evidence="7">Belongs to the adenylyl cyclase class-4/guanylyl cyclase family.</text>
</comment>
<feature type="non-terminal residue" evidence="9">
    <location>
        <position position="1"/>
    </location>
</feature>
<evidence type="ECO:0000313" key="9">
    <source>
        <dbReference type="EMBL" id="MED6268588.1"/>
    </source>
</evidence>
<protein>
    <submittedName>
        <fullName evidence="9">Guanylate cyclase 2G</fullName>
    </submittedName>
</protein>
<dbReference type="PANTHER" id="PTHR11920">
    <property type="entry name" value="GUANYLYL CYCLASE"/>
    <property type="match status" value="1"/>
</dbReference>
<proteinExistence type="inferred from homology"/>
<name>A0ABU7D4E6_9TELE</name>